<dbReference type="InterPro" id="IPR029063">
    <property type="entry name" value="SAM-dependent_MTases_sf"/>
</dbReference>
<dbReference type="EMBL" id="HBEM01021308">
    <property type="protein sequence ID" value="CAD8455623.1"/>
    <property type="molecule type" value="Transcribed_RNA"/>
</dbReference>
<evidence type="ECO:0000313" key="1">
    <source>
        <dbReference type="EMBL" id="CAD8455623.1"/>
    </source>
</evidence>
<organism evidence="1">
    <name type="scientific">Amorphochlora amoebiformis</name>
    <dbReference type="NCBI Taxonomy" id="1561963"/>
    <lineage>
        <taxon>Eukaryota</taxon>
        <taxon>Sar</taxon>
        <taxon>Rhizaria</taxon>
        <taxon>Cercozoa</taxon>
        <taxon>Chlorarachniophyceae</taxon>
        <taxon>Amorphochlora</taxon>
    </lineage>
</organism>
<accession>A0A7S0DI31</accession>
<protein>
    <recommendedName>
        <fullName evidence="2">Ribosomal RNA-processing protein 8</fullName>
    </recommendedName>
</protein>
<dbReference type="Gene3D" id="3.40.50.150">
    <property type="entry name" value="Vaccinia Virus protein VP39"/>
    <property type="match status" value="1"/>
</dbReference>
<name>A0A7S0DI31_9EUKA</name>
<gene>
    <name evidence="1" type="ORF">LAMO00422_LOCUS14568</name>
</gene>
<reference evidence="1" key="1">
    <citation type="submission" date="2021-01" db="EMBL/GenBank/DDBJ databases">
        <authorList>
            <person name="Corre E."/>
            <person name="Pelletier E."/>
            <person name="Niang G."/>
            <person name="Scheremetjew M."/>
            <person name="Finn R."/>
            <person name="Kale V."/>
            <person name="Holt S."/>
            <person name="Cochrane G."/>
            <person name="Meng A."/>
            <person name="Brown T."/>
            <person name="Cohen L."/>
        </authorList>
    </citation>
    <scope>NUCLEOTIDE SEQUENCE</scope>
    <source>
        <strain evidence="1">CCMP2058</strain>
    </source>
</reference>
<sequence length="126" mass="14367">MLVIDPFRRSRQHNQAMQKKVESVGGADVVTSMSVLNVLPTDSDCLDHIRVCWKAAKPNGLVFFKVWAGSWPMRGTGQGQIHKSKNIWQNNRWASEFKWMITKVFGKNALIFIENNLNLIVVKKAL</sequence>
<dbReference type="SUPFAM" id="SSF53335">
    <property type="entry name" value="S-adenosyl-L-methionine-dependent methyltransferases"/>
    <property type="match status" value="1"/>
</dbReference>
<proteinExistence type="predicted"/>
<evidence type="ECO:0008006" key="2">
    <source>
        <dbReference type="Google" id="ProtNLM"/>
    </source>
</evidence>
<dbReference type="AlphaFoldDB" id="A0A7S0DI31"/>